<gene>
    <name evidence="3" type="ORF">E5K02_25145</name>
</gene>
<keyword evidence="4" id="KW-1185">Reference proteome</keyword>
<dbReference type="InterPro" id="IPR010982">
    <property type="entry name" value="Lambda_DNA-bd_dom_sf"/>
</dbReference>
<sequence>MTLTPYYRREATHHMKTQATTPTLGKNIKMLRTNMGLTQQQLADYLEVSREEVSYFENQTRKPSVAVLHKLTDLFGVDLADILSPDPSAQALNAAFAFRSVGELQAAQLQQIAAFRRIVSNYVKMDNLLSRED</sequence>
<keyword evidence="1" id="KW-0238">DNA-binding</keyword>
<comment type="caution">
    <text evidence="3">The sequence shown here is derived from an EMBL/GenBank/DDBJ whole genome shotgun (WGS) entry which is preliminary data.</text>
</comment>
<dbReference type="PANTHER" id="PTHR46558">
    <property type="entry name" value="TRACRIPTIONAL REGULATORY PROTEIN-RELATED-RELATED"/>
    <property type="match status" value="1"/>
</dbReference>
<feature type="domain" description="HTH cro/C1-type" evidence="2">
    <location>
        <begin position="28"/>
        <end position="82"/>
    </location>
</feature>
<dbReference type="EMBL" id="SRMB01000009">
    <property type="protein sequence ID" value="TGE20892.1"/>
    <property type="molecule type" value="Genomic_DNA"/>
</dbReference>
<protein>
    <submittedName>
        <fullName evidence="3">XRE family transcriptional regulator</fullName>
    </submittedName>
</protein>
<organism evidence="3 4">
    <name type="scientific">Hymenobacter metallicola</name>
    <dbReference type="NCBI Taxonomy" id="2563114"/>
    <lineage>
        <taxon>Bacteria</taxon>
        <taxon>Pseudomonadati</taxon>
        <taxon>Bacteroidota</taxon>
        <taxon>Cytophagia</taxon>
        <taxon>Cytophagales</taxon>
        <taxon>Hymenobacteraceae</taxon>
        <taxon>Hymenobacter</taxon>
    </lineage>
</organism>
<dbReference type="PROSITE" id="PS50943">
    <property type="entry name" value="HTH_CROC1"/>
    <property type="match status" value="1"/>
</dbReference>
<dbReference type="SUPFAM" id="SSF47413">
    <property type="entry name" value="lambda repressor-like DNA-binding domains"/>
    <property type="match status" value="1"/>
</dbReference>
<proteinExistence type="predicted"/>
<dbReference type="InterPro" id="IPR001387">
    <property type="entry name" value="Cro/C1-type_HTH"/>
</dbReference>
<name>A0A4Z0PWV8_9BACT</name>
<dbReference type="Pfam" id="PF01381">
    <property type="entry name" value="HTH_3"/>
    <property type="match status" value="1"/>
</dbReference>
<dbReference type="SMART" id="SM00530">
    <property type="entry name" value="HTH_XRE"/>
    <property type="match status" value="1"/>
</dbReference>
<dbReference type="GO" id="GO:0003677">
    <property type="term" value="F:DNA binding"/>
    <property type="evidence" value="ECO:0007669"/>
    <property type="project" value="UniProtKB-KW"/>
</dbReference>
<dbReference type="Proteomes" id="UP000298471">
    <property type="component" value="Unassembled WGS sequence"/>
</dbReference>
<dbReference type="PANTHER" id="PTHR46558:SF4">
    <property type="entry name" value="DNA-BIDING PHAGE PROTEIN"/>
    <property type="match status" value="1"/>
</dbReference>
<dbReference type="OrthoDB" id="1029660at2"/>
<dbReference type="Gene3D" id="1.10.260.40">
    <property type="entry name" value="lambda repressor-like DNA-binding domains"/>
    <property type="match status" value="1"/>
</dbReference>
<reference evidence="3 4" key="1">
    <citation type="submission" date="2019-04" db="EMBL/GenBank/DDBJ databases">
        <authorList>
            <person name="Feng G."/>
            <person name="Zhang J."/>
            <person name="Zhu H."/>
        </authorList>
    </citation>
    <scope>NUCLEOTIDE SEQUENCE [LARGE SCALE GENOMIC DNA]</scope>
    <source>
        <strain evidence="3 4">9PBR-1</strain>
    </source>
</reference>
<evidence type="ECO:0000256" key="1">
    <source>
        <dbReference type="ARBA" id="ARBA00023125"/>
    </source>
</evidence>
<evidence type="ECO:0000313" key="4">
    <source>
        <dbReference type="Proteomes" id="UP000298471"/>
    </source>
</evidence>
<dbReference type="AlphaFoldDB" id="A0A4Z0PWV8"/>
<accession>A0A4Z0PWV8</accession>
<evidence type="ECO:0000259" key="2">
    <source>
        <dbReference type="PROSITE" id="PS50943"/>
    </source>
</evidence>
<evidence type="ECO:0000313" key="3">
    <source>
        <dbReference type="EMBL" id="TGE20892.1"/>
    </source>
</evidence>
<dbReference type="CDD" id="cd00093">
    <property type="entry name" value="HTH_XRE"/>
    <property type="match status" value="1"/>
</dbReference>